<gene>
    <name evidence="2" type="ORF">PG994_002236</name>
</gene>
<feature type="region of interest" description="Disordered" evidence="1">
    <location>
        <begin position="65"/>
        <end position="85"/>
    </location>
</feature>
<comment type="caution">
    <text evidence="2">The sequence shown here is derived from an EMBL/GenBank/DDBJ whole genome shotgun (WGS) entry which is preliminary data.</text>
</comment>
<protein>
    <submittedName>
        <fullName evidence="2">Uncharacterized protein</fullName>
    </submittedName>
</protein>
<organism evidence="2 3">
    <name type="scientific">Apiospora phragmitis</name>
    <dbReference type="NCBI Taxonomy" id="2905665"/>
    <lineage>
        <taxon>Eukaryota</taxon>
        <taxon>Fungi</taxon>
        <taxon>Dikarya</taxon>
        <taxon>Ascomycota</taxon>
        <taxon>Pezizomycotina</taxon>
        <taxon>Sordariomycetes</taxon>
        <taxon>Xylariomycetidae</taxon>
        <taxon>Amphisphaeriales</taxon>
        <taxon>Apiosporaceae</taxon>
        <taxon>Apiospora</taxon>
    </lineage>
</organism>
<dbReference type="GeneID" id="92086708"/>
<dbReference type="RefSeq" id="XP_066721786.1">
    <property type="nucleotide sequence ID" value="XM_066853645.1"/>
</dbReference>
<evidence type="ECO:0000313" key="3">
    <source>
        <dbReference type="Proteomes" id="UP001480595"/>
    </source>
</evidence>
<evidence type="ECO:0000256" key="1">
    <source>
        <dbReference type="SAM" id="MobiDB-lite"/>
    </source>
</evidence>
<proteinExistence type="predicted"/>
<sequence>MIGGQGWCVYSWDSQGTLELEISTVDLHSPHRPAYNCLSYTWGSPFLYDRHDPGDPARWREPATIQVKQGSPATSSSSGSVVRGGEGGCFFEFRWQRREGISEASVAAAKSLHGD</sequence>
<reference evidence="2 3" key="1">
    <citation type="submission" date="2023-01" db="EMBL/GenBank/DDBJ databases">
        <title>Analysis of 21 Apiospora genomes using comparative genomics revels a genus with tremendous synthesis potential of carbohydrate active enzymes and secondary metabolites.</title>
        <authorList>
            <person name="Sorensen T."/>
        </authorList>
    </citation>
    <scope>NUCLEOTIDE SEQUENCE [LARGE SCALE GENOMIC DNA]</scope>
    <source>
        <strain evidence="2 3">CBS 135458</strain>
    </source>
</reference>
<evidence type="ECO:0000313" key="2">
    <source>
        <dbReference type="EMBL" id="KAK8087262.1"/>
    </source>
</evidence>
<dbReference type="Proteomes" id="UP001480595">
    <property type="component" value="Unassembled WGS sequence"/>
</dbReference>
<keyword evidence="3" id="KW-1185">Reference proteome</keyword>
<accession>A0ABR1WVS6</accession>
<feature type="compositionally biased region" description="Low complexity" evidence="1">
    <location>
        <begin position="70"/>
        <end position="81"/>
    </location>
</feature>
<name>A0ABR1WVS6_9PEZI</name>
<dbReference type="EMBL" id="JAQQWL010000002">
    <property type="protein sequence ID" value="KAK8087262.1"/>
    <property type="molecule type" value="Genomic_DNA"/>
</dbReference>